<dbReference type="RefSeq" id="WP_225698908.1">
    <property type="nucleotide sequence ID" value="NZ_JAIXNE010000005.1"/>
</dbReference>
<dbReference type="AlphaFoldDB" id="A0A9X1KYL8"/>
<dbReference type="PANTHER" id="PTHR36529">
    <property type="entry name" value="SLL1095 PROTEIN"/>
    <property type="match status" value="1"/>
</dbReference>
<dbReference type="SUPFAM" id="SSF53448">
    <property type="entry name" value="Nucleotide-diphospho-sugar transferases"/>
    <property type="match status" value="1"/>
</dbReference>
<gene>
    <name evidence="1" type="ORF">LDX50_24450</name>
</gene>
<sequence length="197" mass="22265">MTDQVLIVFLKNPELGKVKTRIAKAFGDEVALAIYLRLLSKLRETLSGIDYDVHLYYSSFVDSEDEWNIQNISRFAQMGDDLGSRMQHAFENSFKAGYKKAVLVGSDIPDLSTEILNEAFLKLKDHDVVIGPAKDGGYYLIGMTRFHPQVLNLDHWSHSRVFHVTMDKIQGLGLSVSQTRLLKDLDEAEDLKDSGLM</sequence>
<dbReference type="PANTHER" id="PTHR36529:SF1">
    <property type="entry name" value="GLYCOSYLTRANSFERASE"/>
    <property type="match status" value="1"/>
</dbReference>
<dbReference type="NCBIfam" id="TIGR04282">
    <property type="entry name" value="glyco_like_cofC"/>
    <property type="match status" value="1"/>
</dbReference>
<dbReference type="InterPro" id="IPR018641">
    <property type="entry name" value="Trfase_1_rSAM/seldom-assoc"/>
</dbReference>
<comment type="caution">
    <text evidence="1">The sequence shown here is derived from an EMBL/GenBank/DDBJ whole genome shotgun (WGS) entry which is preliminary data.</text>
</comment>
<dbReference type="Proteomes" id="UP001139409">
    <property type="component" value="Unassembled WGS sequence"/>
</dbReference>
<dbReference type="Gene3D" id="3.90.550.10">
    <property type="entry name" value="Spore Coat Polysaccharide Biosynthesis Protein SpsA, Chain A"/>
    <property type="match status" value="1"/>
</dbReference>
<evidence type="ECO:0000313" key="2">
    <source>
        <dbReference type="Proteomes" id="UP001139409"/>
    </source>
</evidence>
<reference evidence="1" key="1">
    <citation type="submission" date="2021-09" db="EMBL/GenBank/DDBJ databases">
        <title>Fulvivirga sp. isolated from coastal sediment.</title>
        <authorList>
            <person name="Yu H."/>
        </authorList>
    </citation>
    <scope>NUCLEOTIDE SEQUENCE</scope>
    <source>
        <strain evidence="1">1062</strain>
    </source>
</reference>
<name>A0A9X1KYL8_9BACT</name>
<evidence type="ECO:0000313" key="1">
    <source>
        <dbReference type="EMBL" id="MCA6078048.1"/>
    </source>
</evidence>
<dbReference type="Pfam" id="PF09837">
    <property type="entry name" value="DUF2064"/>
    <property type="match status" value="1"/>
</dbReference>
<dbReference type="InterPro" id="IPR029044">
    <property type="entry name" value="Nucleotide-diphossugar_trans"/>
</dbReference>
<dbReference type="EMBL" id="JAIXNE010000005">
    <property type="protein sequence ID" value="MCA6078048.1"/>
    <property type="molecule type" value="Genomic_DNA"/>
</dbReference>
<proteinExistence type="predicted"/>
<accession>A0A9X1KYL8</accession>
<keyword evidence="2" id="KW-1185">Reference proteome</keyword>
<protein>
    <submittedName>
        <fullName evidence="1">TIGR04282 family arsenosugar biosynthesis glycosyltransferase</fullName>
    </submittedName>
</protein>
<organism evidence="1 2">
    <name type="scientific">Fulvivirga sedimenti</name>
    <dbReference type="NCBI Taxonomy" id="2879465"/>
    <lineage>
        <taxon>Bacteria</taxon>
        <taxon>Pseudomonadati</taxon>
        <taxon>Bacteroidota</taxon>
        <taxon>Cytophagia</taxon>
        <taxon>Cytophagales</taxon>
        <taxon>Fulvivirgaceae</taxon>
        <taxon>Fulvivirga</taxon>
    </lineage>
</organism>